<dbReference type="RefSeq" id="WP_116191212.1">
    <property type="nucleotide sequence ID" value="NZ_QTTN01000031.1"/>
</dbReference>
<comment type="caution">
    <text evidence="1">The sequence shown here is derived from an EMBL/GenBank/DDBJ whole genome shotgun (WGS) entry which is preliminary data.</text>
</comment>
<name>A0A3D9R3S7_9BACL</name>
<evidence type="ECO:0000313" key="1">
    <source>
        <dbReference type="EMBL" id="REE69726.1"/>
    </source>
</evidence>
<keyword evidence="2" id="KW-1185">Reference proteome</keyword>
<sequence length="245" mass="28994">MLLNEDLELVAQGIQIGQKYTFVGFNSWGMLYHRHVIPTRMEIVKVWDWKGKSVKMDSLHIEVDYPDEQMDKRRKKRLPLENGLPLVYSVDNKMKGGFMVFEGWLPETRITTLPHRMYQTATMFNKNMSVRNFLIHINAFQPKCLEVVRRDLGVDPLVYCMVDRGWLDIQLLEERVKRFERFTQTSPLWMNHTQKEEQPPSQRVIPVYTCKHGCLYQSKHRGAMNLHEHVHCKLKSVKEQLPLKA</sequence>
<dbReference type="Proteomes" id="UP000256304">
    <property type="component" value="Unassembled WGS sequence"/>
</dbReference>
<dbReference type="EMBL" id="QTTN01000031">
    <property type="protein sequence ID" value="REE69726.1"/>
    <property type="molecule type" value="Genomic_DNA"/>
</dbReference>
<organism evidence="1 2">
    <name type="scientific">Paenibacillus taihuensis</name>
    <dbReference type="NCBI Taxonomy" id="1156355"/>
    <lineage>
        <taxon>Bacteria</taxon>
        <taxon>Bacillati</taxon>
        <taxon>Bacillota</taxon>
        <taxon>Bacilli</taxon>
        <taxon>Bacillales</taxon>
        <taxon>Paenibacillaceae</taxon>
        <taxon>Paenibacillus</taxon>
    </lineage>
</organism>
<evidence type="ECO:0000313" key="2">
    <source>
        <dbReference type="Proteomes" id="UP000256304"/>
    </source>
</evidence>
<accession>A0A3D9R3S7</accession>
<proteinExistence type="predicted"/>
<protein>
    <submittedName>
        <fullName evidence="1">Uncharacterized protein</fullName>
    </submittedName>
</protein>
<gene>
    <name evidence="1" type="ORF">A8990_13145</name>
</gene>
<reference evidence="1 2" key="1">
    <citation type="submission" date="2018-08" db="EMBL/GenBank/DDBJ databases">
        <title>Genomic Encyclopedia of Type Strains, Phase III (KMG-III): the genomes of soil and plant-associated and newly described type strains.</title>
        <authorList>
            <person name="Whitman W."/>
        </authorList>
    </citation>
    <scope>NUCLEOTIDE SEQUENCE [LARGE SCALE GENOMIC DNA]</scope>
    <source>
        <strain evidence="1 2">CGMCC 1.10966</strain>
    </source>
</reference>
<dbReference type="AlphaFoldDB" id="A0A3D9R3S7"/>